<organism evidence="1 2">
    <name type="scientific">Blastopirellula marina DSM 3645</name>
    <dbReference type="NCBI Taxonomy" id="314230"/>
    <lineage>
        <taxon>Bacteria</taxon>
        <taxon>Pseudomonadati</taxon>
        <taxon>Planctomycetota</taxon>
        <taxon>Planctomycetia</taxon>
        <taxon>Pirellulales</taxon>
        <taxon>Pirellulaceae</taxon>
        <taxon>Blastopirellula</taxon>
    </lineage>
</organism>
<comment type="caution">
    <text evidence="1">The sequence shown here is derived from an EMBL/GenBank/DDBJ whole genome shotgun (WGS) entry which is preliminary data.</text>
</comment>
<gene>
    <name evidence="1" type="ORF">DSM3645_03638</name>
</gene>
<dbReference type="Proteomes" id="UP000004358">
    <property type="component" value="Unassembled WGS sequence"/>
</dbReference>
<reference evidence="1 2" key="1">
    <citation type="submission" date="2006-02" db="EMBL/GenBank/DDBJ databases">
        <authorList>
            <person name="Amann R."/>
            <person name="Ferriera S."/>
            <person name="Johnson J."/>
            <person name="Kravitz S."/>
            <person name="Halpern A."/>
            <person name="Remington K."/>
            <person name="Beeson K."/>
            <person name="Tran B."/>
            <person name="Rogers Y.-H."/>
            <person name="Friedman R."/>
            <person name="Venter J.C."/>
        </authorList>
    </citation>
    <scope>NUCLEOTIDE SEQUENCE [LARGE SCALE GENOMIC DNA]</scope>
    <source>
        <strain evidence="1 2">DSM 3645</strain>
    </source>
</reference>
<dbReference type="HOGENOM" id="CLU_3428120_0_0_0"/>
<accession>A3ZW39</accession>
<name>A3ZW39_9BACT</name>
<proteinExistence type="predicted"/>
<evidence type="ECO:0000313" key="1">
    <source>
        <dbReference type="EMBL" id="EAQ79537.1"/>
    </source>
</evidence>
<sequence>MPRSLRIIRIRVHSRRTEAA</sequence>
<evidence type="ECO:0000313" key="2">
    <source>
        <dbReference type="Proteomes" id="UP000004358"/>
    </source>
</evidence>
<protein>
    <submittedName>
        <fullName evidence="1">Uncharacterized protein</fullName>
    </submittedName>
</protein>
<dbReference type="AlphaFoldDB" id="A3ZW39"/>
<dbReference type="EMBL" id="AANZ01000014">
    <property type="protein sequence ID" value="EAQ79537.1"/>
    <property type="molecule type" value="Genomic_DNA"/>
</dbReference>